<dbReference type="InterPro" id="IPR039498">
    <property type="entry name" value="NTP_transf_5"/>
</dbReference>
<dbReference type="Pfam" id="PF14907">
    <property type="entry name" value="NTP_transf_5"/>
    <property type="match status" value="1"/>
</dbReference>
<dbReference type="Proteomes" id="UP000838821">
    <property type="component" value="Unassembled WGS sequence"/>
</dbReference>
<keyword evidence="2" id="KW-1185">Reference proteome</keyword>
<organism evidence="1 2">
    <name type="scientific">Paenibacillus allorhizoplanae</name>
    <dbReference type="NCBI Taxonomy" id="2905648"/>
    <lineage>
        <taxon>Bacteria</taxon>
        <taxon>Bacillati</taxon>
        <taxon>Bacillota</taxon>
        <taxon>Bacilli</taxon>
        <taxon>Bacillales</taxon>
        <taxon>Paenibacillaceae</taxon>
        <taxon>Paenibacillus</taxon>
    </lineage>
</organism>
<dbReference type="RefSeq" id="WP_236288431.1">
    <property type="nucleotide sequence ID" value="NZ_CAKMMW010000008.1"/>
</dbReference>
<evidence type="ECO:0000313" key="1">
    <source>
        <dbReference type="EMBL" id="CAH1207796.1"/>
    </source>
</evidence>
<gene>
    <name evidence="1" type="ORF">PAECIP111891_03101</name>
</gene>
<proteinExistence type="predicted"/>
<accession>A0ABM9C9H9</accession>
<sequence>MIISLIQALYDRRMTIPQDRSYYEQVLADIEFFDISPQMYWLLKQAGKLEEMPDFFRSKIEEKYRDALYQNMFIRNQMNIVLEQFDAAEIAAIPLKGTKFAEKYFGHLGARATSDIDLLVQPSDLQRAITCVKALGYSFEQERIPSHFHWSFSKVIPGSPIPLTIEIHWDLLKENTSNLSMEQFWKQATPMGTYRYIKELSDYHTFYMICLHGWRHNLGSLKYFIDIIQLIHVVQDGCRYETLFKDAHVHKTLKRITRTLAIVYHQFPHLKEIKELSLPNRTKLWWDYSTIRNLHQRTIRQYINWVYYQLFDYDNGKQSIQVLLNWKK</sequence>
<reference evidence="1" key="1">
    <citation type="submission" date="2022-01" db="EMBL/GenBank/DDBJ databases">
        <authorList>
            <person name="Criscuolo A."/>
        </authorList>
    </citation>
    <scope>NUCLEOTIDE SEQUENCE</scope>
    <source>
        <strain evidence="1">CIP111891</strain>
    </source>
</reference>
<name>A0ABM9C9H9_9BACL</name>
<evidence type="ECO:0008006" key="3">
    <source>
        <dbReference type="Google" id="ProtNLM"/>
    </source>
</evidence>
<protein>
    <recommendedName>
        <fullName evidence="3">Nucleotidyltransferase family protein</fullName>
    </recommendedName>
</protein>
<comment type="caution">
    <text evidence="1">The sequence shown here is derived from an EMBL/GenBank/DDBJ whole genome shotgun (WGS) entry which is preliminary data.</text>
</comment>
<dbReference type="EMBL" id="CAKMMW010000008">
    <property type="protein sequence ID" value="CAH1207796.1"/>
    <property type="molecule type" value="Genomic_DNA"/>
</dbReference>
<evidence type="ECO:0000313" key="2">
    <source>
        <dbReference type="Proteomes" id="UP000838821"/>
    </source>
</evidence>